<gene>
    <name evidence="1" type="ORF">KEBURONENSIS_01960</name>
    <name evidence="2" type="ORF">KEBURONENSIS_01968</name>
</gene>
<name>A0A238TDI5_9NEIS</name>
<reference evidence="2 3" key="2">
    <citation type="submission" date="2017-06" db="EMBL/GenBank/DDBJ databases">
        <authorList>
            <person name="Kim H.J."/>
            <person name="Triplett B.A."/>
        </authorList>
    </citation>
    <scope>NUCLEOTIDE SEQUENCE [LARGE SCALE GENOMIC DNA]</scope>
    <source>
        <strain evidence="2">Kingella_eburonensis</strain>
    </source>
</reference>
<dbReference type="AlphaFoldDB" id="A0A238TDI5"/>
<accession>A0A238TDI5</accession>
<keyword evidence="3" id="KW-1185">Reference proteome</keyword>
<protein>
    <submittedName>
        <fullName evidence="2">Uncharacterized protein</fullName>
    </submittedName>
</protein>
<dbReference type="EMBL" id="FXUV01000054">
    <property type="protein sequence ID" value="SMQ13294.1"/>
    <property type="molecule type" value="Genomic_DNA"/>
</dbReference>
<organism evidence="2 3">
    <name type="scientific">Kingella negevensis</name>
    <dbReference type="NCBI Taxonomy" id="1522312"/>
    <lineage>
        <taxon>Bacteria</taxon>
        <taxon>Pseudomonadati</taxon>
        <taxon>Pseudomonadota</taxon>
        <taxon>Betaproteobacteria</taxon>
        <taxon>Neisseriales</taxon>
        <taxon>Neisseriaceae</taxon>
        <taxon>Kingella</taxon>
    </lineage>
</organism>
<dbReference type="EMBL" id="FXUV02000058">
    <property type="protein sequence ID" value="SNB81829.1"/>
    <property type="molecule type" value="Genomic_DNA"/>
</dbReference>
<evidence type="ECO:0000313" key="1">
    <source>
        <dbReference type="EMBL" id="SMQ13294.1"/>
    </source>
</evidence>
<evidence type="ECO:0000313" key="3">
    <source>
        <dbReference type="Proteomes" id="UP000215450"/>
    </source>
</evidence>
<proteinExistence type="predicted"/>
<evidence type="ECO:0000313" key="2">
    <source>
        <dbReference type="EMBL" id="SNB81829.1"/>
    </source>
</evidence>
<dbReference type="Proteomes" id="UP000215450">
    <property type="component" value="Unassembled WGS sequence"/>
</dbReference>
<dbReference type="RefSeq" id="WP_143452852.1">
    <property type="nucleotide sequence ID" value="NZ_FXUV02000058.1"/>
</dbReference>
<reference evidence="1" key="1">
    <citation type="submission" date="2017-05" db="EMBL/GenBank/DDBJ databases">
        <authorList>
            <person name="Song R."/>
            <person name="Chenine A.L."/>
            <person name="Ruprecht R.M."/>
        </authorList>
    </citation>
    <scope>NUCLEOTIDE SEQUENCE</scope>
    <source>
        <strain evidence="1">Kingella_eburonensis</strain>
    </source>
</reference>
<sequence length="88" mass="10143">MTTSQQANQPNSTQNPKPIHINNECYFLLSEERLYELERINGVLQFVHSLLWQCRQNADFNLTDLGNVLAYPADSLFEILKELNSSSK</sequence>